<keyword evidence="3" id="KW-0460">Magnesium</keyword>
<dbReference type="AlphaFoldDB" id="A0A1R1EKG6"/>
<feature type="binding site" evidence="3">
    <location>
        <position position="58"/>
    </location>
    <ligand>
        <name>Mg(2+)</name>
        <dbReference type="ChEBI" id="CHEBI:18420"/>
        <label>1</label>
    </ligand>
</feature>
<evidence type="ECO:0000256" key="2">
    <source>
        <dbReference type="ARBA" id="ARBA00022801"/>
    </source>
</evidence>
<dbReference type="GO" id="GO:0046872">
    <property type="term" value="F:metal ion binding"/>
    <property type="evidence" value="ECO:0007669"/>
    <property type="project" value="UniProtKB-KW"/>
</dbReference>
<dbReference type="Proteomes" id="UP000187172">
    <property type="component" value="Unassembled WGS sequence"/>
</dbReference>
<dbReference type="InterPro" id="IPR050792">
    <property type="entry name" value="ADP-ribosylglycohydrolase"/>
</dbReference>
<sequence>MQDQMLDRLKGGLFGVAVGDALGGTTEFMSVREVKAQYGYLTEIIGGGVWQLEPGEVTDDTMMTLCVAEGILENPAEPLEAIGRHFLEWYQSRPKDIGNIIRHVFEKYEGDWLEAAFIAHADMGQSGGNGSLMRCLPAALAYNDPAEVERVTIMQSRMTHYDPRCAEACVIYNRIADRLLRGEDLSEAILAEIKGSEYEGMIEDEPDCPPSGFVVHTFRWVLHILLHATDFSDAVQRAANLGGDSDTIGAIAGGLAGIYYGYEGIPAKYTDTILVKDRLDRVVSQLYALRNSSLS</sequence>
<dbReference type="PANTHER" id="PTHR16222">
    <property type="entry name" value="ADP-RIBOSYLGLYCOHYDROLASE"/>
    <property type="match status" value="1"/>
</dbReference>
<dbReference type="GO" id="GO:0016787">
    <property type="term" value="F:hydrolase activity"/>
    <property type="evidence" value="ECO:0007669"/>
    <property type="project" value="UniProtKB-KW"/>
</dbReference>
<reference evidence="4 5" key="1">
    <citation type="submission" date="2016-11" db="EMBL/GenBank/DDBJ databases">
        <title>Paenibacillus species isolates.</title>
        <authorList>
            <person name="Beno S.M."/>
        </authorList>
    </citation>
    <scope>NUCLEOTIDE SEQUENCE [LARGE SCALE GENOMIC DNA]</scope>
    <source>
        <strain evidence="4 5">FSL R5-0378</strain>
    </source>
</reference>
<feature type="binding site" evidence="3">
    <location>
        <position position="246"/>
    </location>
    <ligand>
        <name>Mg(2+)</name>
        <dbReference type="ChEBI" id="CHEBI:18420"/>
        <label>1</label>
    </ligand>
</feature>
<comment type="caution">
    <text evidence="4">The sequence shown here is derived from an EMBL/GenBank/DDBJ whole genome shotgun (WGS) entry which is preliminary data.</text>
</comment>
<dbReference type="InterPro" id="IPR036705">
    <property type="entry name" value="Ribosyl_crysJ1_sf"/>
</dbReference>
<dbReference type="EMBL" id="MRTP01000007">
    <property type="protein sequence ID" value="OMF52300.1"/>
    <property type="molecule type" value="Genomic_DNA"/>
</dbReference>
<keyword evidence="3" id="KW-0479">Metal-binding</keyword>
<evidence type="ECO:0000256" key="1">
    <source>
        <dbReference type="ARBA" id="ARBA00010702"/>
    </source>
</evidence>
<dbReference type="PANTHER" id="PTHR16222:SF24">
    <property type="entry name" value="ADP-RIBOSYLHYDROLASE ARH3"/>
    <property type="match status" value="1"/>
</dbReference>
<dbReference type="STRING" id="297318.BK138_22970"/>
<proteinExistence type="inferred from homology"/>
<protein>
    <submittedName>
        <fullName evidence="4">ADP-ribosyl-[dinitrogen reductase] hydrolase</fullName>
    </submittedName>
</protein>
<accession>A0A1R1EKG6</accession>
<gene>
    <name evidence="4" type="ORF">BK138_22970</name>
</gene>
<dbReference type="InterPro" id="IPR005502">
    <property type="entry name" value="Ribosyl_crysJ1"/>
</dbReference>
<dbReference type="Pfam" id="PF03747">
    <property type="entry name" value="ADP_ribosyl_GH"/>
    <property type="match status" value="1"/>
</dbReference>
<name>A0A1R1EKG6_9BACL</name>
<comment type="cofactor">
    <cofactor evidence="3">
        <name>Mg(2+)</name>
        <dbReference type="ChEBI" id="CHEBI:18420"/>
    </cofactor>
    <text evidence="3">Binds 2 magnesium ions per subunit.</text>
</comment>
<organism evidence="4 5">
    <name type="scientific">Paenibacillus rhizosphaerae</name>
    <dbReference type="NCBI Taxonomy" id="297318"/>
    <lineage>
        <taxon>Bacteria</taxon>
        <taxon>Bacillati</taxon>
        <taxon>Bacillota</taxon>
        <taxon>Bacilli</taxon>
        <taxon>Bacillales</taxon>
        <taxon>Paenibacillaceae</taxon>
        <taxon>Paenibacillus</taxon>
    </lineage>
</organism>
<keyword evidence="2 4" id="KW-0378">Hydrolase</keyword>
<feature type="binding site" evidence="3">
    <location>
        <position position="244"/>
    </location>
    <ligand>
        <name>Mg(2+)</name>
        <dbReference type="ChEBI" id="CHEBI:18420"/>
        <label>1</label>
    </ligand>
</feature>
<evidence type="ECO:0000256" key="3">
    <source>
        <dbReference type="PIRSR" id="PIRSR605502-1"/>
    </source>
</evidence>
<evidence type="ECO:0000313" key="4">
    <source>
        <dbReference type="EMBL" id="OMF52300.1"/>
    </source>
</evidence>
<evidence type="ECO:0000313" key="5">
    <source>
        <dbReference type="Proteomes" id="UP000187172"/>
    </source>
</evidence>
<keyword evidence="5" id="KW-1185">Reference proteome</keyword>
<dbReference type="SUPFAM" id="SSF101478">
    <property type="entry name" value="ADP-ribosylglycohydrolase"/>
    <property type="match status" value="1"/>
</dbReference>
<dbReference type="RefSeq" id="WP_076173122.1">
    <property type="nucleotide sequence ID" value="NZ_MRTP01000007.1"/>
</dbReference>
<feature type="binding site" evidence="3">
    <location>
        <position position="247"/>
    </location>
    <ligand>
        <name>Mg(2+)</name>
        <dbReference type="ChEBI" id="CHEBI:18420"/>
        <label>1</label>
    </ligand>
</feature>
<dbReference type="Gene3D" id="1.10.4080.10">
    <property type="entry name" value="ADP-ribosylation/Crystallin J1"/>
    <property type="match status" value="1"/>
</dbReference>
<feature type="binding site" evidence="3">
    <location>
        <position position="60"/>
    </location>
    <ligand>
        <name>Mg(2+)</name>
        <dbReference type="ChEBI" id="CHEBI:18420"/>
        <label>1</label>
    </ligand>
</feature>
<comment type="similarity">
    <text evidence="1">Belongs to the ADP-ribosylglycohydrolase family.</text>
</comment>
<feature type="binding site" evidence="3">
    <location>
        <position position="59"/>
    </location>
    <ligand>
        <name>Mg(2+)</name>
        <dbReference type="ChEBI" id="CHEBI:18420"/>
        <label>1</label>
    </ligand>
</feature>